<dbReference type="InterPro" id="IPR034136">
    <property type="entry name" value="TOPRIM_Topo6A/Spo11"/>
</dbReference>
<name>A0ABQ7NZ59_BRACM</name>
<feature type="domain" description="Topoisomerase 6 subunit A/Spo11 TOPRIM" evidence="12">
    <location>
        <begin position="276"/>
        <end position="447"/>
    </location>
</feature>
<dbReference type="Proteomes" id="UP000823674">
    <property type="component" value="Chromosome A01"/>
</dbReference>
<comment type="similarity">
    <text evidence="3 10">Belongs to the TOP6A family.</text>
</comment>
<dbReference type="Gene3D" id="3.40.1360.10">
    <property type="match status" value="1"/>
</dbReference>
<dbReference type="PRINTS" id="PR01550">
    <property type="entry name" value="TOP6AFAMILY"/>
</dbReference>
<reference evidence="13 14" key="1">
    <citation type="submission" date="2021-03" db="EMBL/GenBank/DDBJ databases">
        <authorList>
            <person name="King G.J."/>
            <person name="Bancroft I."/>
            <person name="Baten A."/>
            <person name="Bloomfield J."/>
            <person name="Borpatragohain P."/>
            <person name="He Z."/>
            <person name="Irish N."/>
            <person name="Irwin J."/>
            <person name="Liu K."/>
            <person name="Mauleon R.P."/>
            <person name="Moore J."/>
            <person name="Morris R."/>
            <person name="Ostergaard L."/>
            <person name="Wang B."/>
            <person name="Wells R."/>
        </authorList>
    </citation>
    <scope>NUCLEOTIDE SEQUENCE [LARGE SCALE GENOMIC DNA]</scope>
    <source>
        <strain evidence="13">R-o-18</strain>
        <tissue evidence="13">Leaf</tissue>
    </source>
</reference>
<dbReference type="CDD" id="cd00223">
    <property type="entry name" value="TOPRIM_TopoIIB_SPO"/>
    <property type="match status" value="1"/>
</dbReference>
<sequence length="454" mass="52337">MSVKGLCVTNNYVTEFSFFIASEVIKRHACSNFKLITASTSYPSLPLLLANYILSSEKEKNTKGEMEGNFQISETTNLLRKIKEFTRSIVEDLAEGKSPEISINRFRNYCNDPEADCFCSSDEPKGREILTLRKRSQTYRIDMLLRVLLIVQQLLQENRHGSKRDIYYMHPSAFKAQSVVDRAIADICILFQCSRYSLNVVSVCWKWVGTFDSDYSASIMRPVLVLRSTLCCRLVMGWLKFREAGRKFDCLSSLNTAFPVPVLVEEVEDIVSLAEYILVVEKETVFQRLANDMFCKTNRCIVVTGRGYPDVSTRRFLRLLMEKLQLPVHCLVDCDPYGFEILATYRFGSMQMAYDIESLRAPEMKWLGAFPSDSDIYGVPQQCLLPLTEEDKKRTEAMLLRCYLKREMPQWRLELETMLKRGVKFEIEALSVHSLSFLSEVYIPSKIRSEGSFH</sequence>
<dbReference type="Pfam" id="PF21180">
    <property type="entry name" value="TOP6A-Spo11_Toprim"/>
    <property type="match status" value="1"/>
</dbReference>
<evidence type="ECO:0000259" key="12">
    <source>
        <dbReference type="Pfam" id="PF21180"/>
    </source>
</evidence>
<evidence type="ECO:0000256" key="9">
    <source>
        <dbReference type="ARBA" id="ARBA00023235"/>
    </source>
</evidence>
<keyword evidence="9 10" id="KW-0413">Isomerase</keyword>
<dbReference type="PRINTS" id="PR01552">
    <property type="entry name" value="TPISMRASE6A"/>
</dbReference>
<comment type="cofactor">
    <cofactor evidence="2">
        <name>Mg(2+)</name>
        <dbReference type="ChEBI" id="CHEBI:18420"/>
    </cofactor>
</comment>
<evidence type="ECO:0000256" key="8">
    <source>
        <dbReference type="ARBA" id="ARBA00023125"/>
    </source>
</evidence>
<proteinExistence type="inferred from homology"/>
<keyword evidence="14" id="KW-1185">Reference proteome</keyword>
<evidence type="ECO:0000259" key="11">
    <source>
        <dbReference type="Pfam" id="PF04406"/>
    </source>
</evidence>
<comment type="catalytic activity">
    <reaction evidence="1 10">
        <text>ATP-dependent breakage, passage and rejoining of double-stranded DNA.</text>
        <dbReference type="EC" id="5.6.2.2"/>
    </reaction>
</comment>
<evidence type="ECO:0000256" key="1">
    <source>
        <dbReference type="ARBA" id="ARBA00000185"/>
    </source>
</evidence>
<feature type="domain" description="Spo11/DNA topoisomerase VI subunit A N-terminal" evidence="11">
    <location>
        <begin position="140"/>
        <end position="200"/>
    </location>
</feature>
<keyword evidence="7 10" id="KW-0799">Topoisomerase</keyword>
<dbReference type="InterPro" id="IPR013049">
    <property type="entry name" value="Spo11/TopoVI_A_N"/>
</dbReference>
<dbReference type="PANTHER" id="PTHR10848">
    <property type="entry name" value="MEIOTIC RECOMBINATION PROTEIN SPO11"/>
    <property type="match status" value="1"/>
</dbReference>
<gene>
    <name evidence="13" type="primary">A01p052560.1_BraROA</name>
    <name evidence="13" type="ORF">IGI04_003701</name>
</gene>
<dbReference type="InterPro" id="IPR036388">
    <property type="entry name" value="WH-like_DNA-bd_sf"/>
</dbReference>
<dbReference type="EMBL" id="JADBGQ010000001">
    <property type="protein sequence ID" value="KAG5416134.1"/>
    <property type="molecule type" value="Genomic_DNA"/>
</dbReference>
<comment type="caution">
    <text evidence="13">The sequence shown here is derived from an EMBL/GenBank/DDBJ whole genome shotgun (WGS) entry which is preliminary data.</text>
</comment>
<dbReference type="PROSITE" id="PS52041">
    <property type="entry name" value="TOPO_IIB"/>
    <property type="match status" value="1"/>
</dbReference>
<dbReference type="EC" id="5.6.2.2" evidence="4"/>
<evidence type="ECO:0000256" key="5">
    <source>
        <dbReference type="ARBA" id="ARBA00022723"/>
    </source>
</evidence>
<protein>
    <recommendedName>
        <fullName evidence="4">DNA topoisomerase (ATP-hydrolyzing)</fullName>
        <ecNumber evidence="4">5.6.2.2</ecNumber>
    </recommendedName>
</protein>
<feature type="active site" description="O-(5'-phospho-DNA)-tyrosine intermediate" evidence="10">
    <location>
        <position position="168"/>
    </location>
</feature>
<dbReference type="SUPFAM" id="SSF56726">
    <property type="entry name" value="DNA topoisomerase IV, alpha subunit"/>
    <property type="match status" value="1"/>
</dbReference>
<keyword evidence="8 10" id="KW-0238">DNA-binding</keyword>
<evidence type="ECO:0000256" key="3">
    <source>
        <dbReference type="ARBA" id="ARBA00006559"/>
    </source>
</evidence>
<dbReference type="InterPro" id="IPR002815">
    <property type="entry name" value="Spo11/TopoVI_A"/>
</dbReference>
<evidence type="ECO:0000256" key="4">
    <source>
        <dbReference type="ARBA" id="ARBA00012895"/>
    </source>
</evidence>
<accession>A0ABQ7NZ59</accession>
<evidence type="ECO:0000313" key="14">
    <source>
        <dbReference type="Proteomes" id="UP000823674"/>
    </source>
</evidence>
<evidence type="ECO:0000313" key="13">
    <source>
        <dbReference type="EMBL" id="KAG5416134.1"/>
    </source>
</evidence>
<dbReference type="Pfam" id="PF04406">
    <property type="entry name" value="TP6A_N"/>
    <property type="match status" value="1"/>
</dbReference>
<evidence type="ECO:0000256" key="2">
    <source>
        <dbReference type="ARBA" id="ARBA00001946"/>
    </source>
</evidence>
<keyword evidence="5" id="KW-0479">Metal-binding</keyword>
<dbReference type="Gene3D" id="1.10.10.10">
    <property type="entry name" value="Winged helix-like DNA-binding domain superfamily/Winged helix DNA-binding domain"/>
    <property type="match status" value="1"/>
</dbReference>
<organism evidence="13 14">
    <name type="scientific">Brassica rapa subsp. trilocularis</name>
    <dbReference type="NCBI Taxonomy" id="1813537"/>
    <lineage>
        <taxon>Eukaryota</taxon>
        <taxon>Viridiplantae</taxon>
        <taxon>Streptophyta</taxon>
        <taxon>Embryophyta</taxon>
        <taxon>Tracheophyta</taxon>
        <taxon>Spermatophyta</taxon>
        <taxon>Magnoliopsida</taxon>
        <taxon>eudicotyledons</taxon>
        <taxon>Gunneridae</taxon>
        <taxon>Pentapetalae</taxon>
        <taxon>rosids</taxon>
        <taxon>malvids</taxon>
        <taxon>Brassicales</taxon>
        <taxon>Brassicaceae</taxon>
        <taxon>Brassiceae</taxon>
        <taxon>Brassica</taxon>
    </lineage>
</organism>
<dbReference type="PANTHER" id="PTHR10848:SF3">
    <property type="entry name" value="MEIOTIC RECOMBINATION PROTEIN SPO11-1"/>
    <property type="match status" value="1"/>
</dbReference>
<evidence type="ECO:0000256" key="10">
    <source>
        <dbReference type="PROSITE-ProRule" id="PRU01385"/>
    </source>
</evidence>
<evidence type="ECO:0000256" key="6">
    <source>
        <dbReference type="ARBA" id="ARBA00022842"/>
    </source>
</evidence>
<evidence type="ECO:0000256" key="7">
    <source>
        <dbReference type="ARBA" id="ARBA00023029"/>
    </source>
</evidence>
<keyword evidence="6" id="KW-0460">Magnesium</keyword>
<dbReference type="InterPro" id="IPR036078">
    <property type="entry name" value="Spo11/TopoVI_A_sf"/>
</dbReference>
<dbReference type="InterPro" id="IPR004085">
    <property type="entry name" value="TopoVI_A"/>
</dbReference>